<dbReference type="GO" id="GO:0016787">
    <property type="term" value="F:hydrolase activity"/>
    <property type="evidence" value="ECO:0007669"/>
    <property type="project" value="UniProtKB-KW"/>
</dbReference>
<keyword evidence="3" id="KW-1185">Reference proteome</keyword>
<dbReference type="Proteomes" id="UP000509418">
    <property type="component" value="Chromosome"/>
</dbReference>
<dbReference type="Pfam" id="PF00117">
    <property type="entry name" value="GATase"/>
    <property type="match status" value="1"/>
</dbReference>
<dbReference type="PROSITE" id="PS51273">
    <property type="entry name" value="GATASE_TYPE_1"/>
    <property type="match status" value="1"/>
</dbReference>
<dbReference type="RefSeq" id="WP_176574677.1">
    <property type="nucleotide sequence ID" value="NZ_CBDRGH010000024.1"/>
</dbReference>
<dbReference type="InterPro" id="IPR017926">
    <property type="entry name" value="GATASE"/>
</dbReference>
<proteinExistence type="predicted"/>
<feature type="domain" description="Glutamine amidotransferase" evidence="1">
    <location>
        <begin position="72"/>
        <end position="191"/>
    </location>
</feature>
<gene>
    <name evidence="2" type="ORF">HUT05_08180</name>
</gene>
<sequence length="197" mass="21513">MGITQRALPPTEFGESRDALDVRWPVFLAACGLTGIPLPNVADIALKTANCFTRGGIILTGGGDLAAYGGNSPHRDETEARLLRWALTHDVPVLGVCRGMQMILHAFGSVLSPVNRHAGTRHRVEGESLSRTVNSYHRWAATDVKEPLSVLARHGHVIEAIQHREAPLTGVMWHPERESAPNPQDVTMFRELFLGSS</sequence>
<evidence type="ECO:0000313" key="3">
    <source>
        <dbReference type="Proteomes" id="UP000509418"/>
    </source>
</evidence>
<keyword evidence="2" id="KW-0378">Hydrolase</keyword>
<reference evidence="2 3" key="1">
    <citation type="submission" date="2020-06" db="EMBL/GenBank/DDBJ databases">
        <title>Genome mining for natural products.</title>
        <authorList>
            <person name="Zhang B."/>
            <person name="Shi J."/>
            <person name="Ge H."/>
        </authorList>
    </citation>
    <scope>NUCLEOTIDE SEQUENCE [LARGE SCALE GENOMIC DNA]</scope>
    <source>
        <strain evidence="2 3">NA02069</strain>
    </source>
</reference>
<dbReference type="EMBL" id="CP056041">
    <property type="protein sequence ID" value="QKZ17328.1"/>
    <property type="molecule type" value="Genomic_DNA"/>
</dbReference>
<protein>
    <submittedName>
        <fullName evidence="2">Gamma-glutamyl-gamma-aminobutyrate hydrolase family protein</fullName>
    </submittedName>
</protein>
<evidence type="ECO:0000313" key="2">
    <source>
        <dbReference type="EMBL" id="QKZ17328.1"/>
    </source>
</evidence>
<dbReference type="SUPFAM" id="SSF52317">
    <property type="entry name" value="Class I glutamine amidotransferase-like"/>
    <property type="match status" value="1"/>
</dbReference>
<name>A0A7H8T2V0_STRCX</name>
<dbReference type="InterPro" id="IPR029062">
    <property type="entry name" value="Class_I_gatase-like"/>
</dbReference>
<accession>A0A7H8T2V0</accession>
<dbReference type="AlphaFoldDB" id="A0A7H8T2V0"/>
<dbReference type="Gene3D" id="3.40.50.880">
    <property type="match status" value="1"/>
</dbReference>
<evidence type="ECO:0000259" key="1">
    <source>
        <dbReference type="Pfam" id="PF00117"/>
    </source>
</evidence>
<organism evidence="2 3">
    <name type="scientific">Streptomyces chartreusis</name>
    <dbReference type="NCBI Taxonomy" id="1969"/>
    <lineage>
        <taxon>Bacteria</taxon>
        <taxon>Bacillati</taxon>
        <taxon>Actinomycetota</taxon>
        <taxon>Actinomycetes</taxon>
        <taxon>Kitasatosporales</taxon>
        <taxon>Streptomycetaceae</taxon>
        <taxon>Streptomyces</taxon>
    </lineage>
</organism>